<accession>A0A1B6CIU3</accession>
<dbReference type="InterPro" id="IPR050754">
    <property type="entry name" value="FKBP4/5/8-like"/>
</dbReference>
<keyword evidence="5" id="KW-0472">Membrane</keyword>
<evidence type="ECO:0000313" key="7">
    <source>
        <dbReference type="EMBL" id="JAS09057.1"/>
    </source>
</evidence>
<evidence type="ECO:0000313" key="10">
    <source>
        <dbReference type="EMBL" id="JAS36282.1"/>
    </source>
</evidence>
<dbReference type="EMBL" id="GEDC01028241">
    <property type="protein sequence ID" value="JAS09057.1"/>
    <property type="molecule type" value="Transcribed_RNA"/>
</dbReference>
<dbReference type="GO" id="GO:0016020">
    <property type="term" value="C:membrane"/>
    <property type="evidence" value="ECO:0007669"/>
    <property type="project" value="TreeGrafter"/>
</dbReference>
<evidence type="ECO:0000256" key="2">
    <source>
        <dbReference type="ARBA" id="ARBA00022803"/>
    </source>
</evidence>
<dbReference type="SMART" id="SM00028">
    <property type="entry name" value="TPR"/>
    <property type="match status" value="3"/>
</dbReference>
<dbReference type="PROSITE" id="PS50005">
    <property type="entry name" value="TPR"/>
    <property type="match status" value="1"/>
</dbReference>
<dbReference type="SUPFAM" id="SSF48452">
    <property type="entry name" value="TPR-like"/>
    <property type="match status" value="1"/>
</dbReference>
<keyword evidence="5" id="KW-0812">Transmembrane</keyword>
<proteinExistence type="predicted"/>
<dbReference type="InterPro" id="IPR046357">
    <property type="entry name" value="PPIase_dom_sf"/>
</dbReference>
<keyword evidence="5" id="KW-1133">Transmembrane helix</keyword>
<keyword evidence="1" id="KW-0677">Repeat</keyword>
<dbReference type="Pfam" id="PF13181">
    <property type="entry name" value="TPR_8"/>
    <property type="match status" value="1"/>
</dbReference>
<dbReference type="Gene3D" id="1.25.40.10">
    <property type="entry name" value="Tetratricopeptide repeat domain"/>
    <property type="match status" value="1"/>
</dbReference>
<dbReference type="Pfam" id="PF00254">
    <property type="entry name" value="FKBP_C"/>
    <property type="match status" value="1"/>
</dbReference>
<protein>
    <recommendedName>
        <fullName evidence="3">peptidylprolyl isomerase</fullName>
        <ecNumber evidence="3">5.2.1.8</ecNumber>
    </recommendedName>
</protein>
<dbReference type="GO" id="GO:0043066">
    <property type="term" value="P:negative regulation of apoptotic process"/>
    <property type="evidence" value="ECO:0007669"/>
    <property type="project" value="TreeGrafter"/>
</dbReference>
<feature type="domain" description="PPIase FKBP-type" evidence="6">
    <location>
        <begin position="98"/>
        <end position="182"/>
    </location>
</feature>
<dbReference type="GO" id="GO:0005740">
    <property type="term" value="C:mitochondrial envelope"/>
    <property type="evidence" value="ECO:0007669"/>
    <property type="project" value="TreeGrafter"/>
</dbReference>
<gene>
    <name evidence="10" type="ORF">g.25216</name>
    <name evidence="9" type="ORF">g.25219</name>
    <name evidence="7" type="ORF">g.25222</name>
    <name evidence="8" type="ORF">g.25225</name>
</gene>
<evidence type="ECO:0000256" key="5">
    <source>
        <dbReference type="SAM" id="Phobius"/>
    </source>
</evidence>
<dbReference type="InterPro" id="IPR001179">
    <property type="entry name" value="PPIase_FKBP_dom"/>
</dbReference>
<evidence type="ECO:0000256" key="1">
    <source>
        <dbReference type="ARBA" id="ARBA00022737"/>
    </source>
</evidence>
<evidence type="ECO:0000256" key="3">
    <source>
        <dbReference type="PROSITE-ProRule" id="PRU00277"/>
    </source>
</evidence>
<dbReference type="EMBL" id="GEDC01020126">
    <property type="protein sequence ID" value="JAS17172.1"/>
    <property type="molecule type" value="Transcribed_RNA"/>
</dbReference>
<dbReference type="InterPro" id="IPR011990">
    <property type="entry name" value="TPR-like_helical_dom_sf"/>
</dbReference>
<evidence type="ECO:0000256" key="4">
    <source>
        <dbReference type="PROSITE-ProRule" id="PRU00339"/>
    </source>
</evidence>
<reference evidence="8" key="1">
    <citation type="submission" date="2015-12" db="EMBL/GenBank/DDBJ databases">
        <title>De novo transcriptome assembly of four potential Pierce s Disease insect vectors from Arizona vineyards.</title>
        <authorList>
            <person name="Tassone E.E."/>
        </authorList>
    </citation>
    <scope>NUCLEOTIDE SEQUENCE</scope>
</reference>
<dbReference type="GO" id="GO:0044183">
    <property type="term" value="F:protein folding chaperone"/>
    <property type="evidence" value="ECO:0007669"/>
    <property type="project" value="TreeGrafter"/>
</dbReference>
<dbReference type="Gene3D" id="3.10.50.40">
    <property type="match status" value="1"/>
</dbReference>
<dbReference type="GO" id="GO:0012505">
    <property type="term" value="C:endomembrane system"/>
    <property type="evidence" value="ECO:0007669"/>
    <property type="project" value="TreeGrafter"/>
</dbReference>
<dbReference type="EC" id="5.2.1.8" evidence="3"/>
<dbReference type="GO" id="GO:0003755">
    <property type="term" value="F:peptidyl-prolyl cis-trans isomerase activity"/>
    <property type="evidence" value="ECO:0007669"/>
    <property type="project" value="UniProtKB-KW"/>
</dbReference>
<keyword evidence="3" id="KW-0413">Isomerase</keyword>
<dbReference type="EMBL" id="GEDC01001016">
    <property type="protein sequence ID" value="JAS36282.1"/>
    <property type="molecule type" value="Transcribed_RNA"/>
</dbReference>
<feature type="repeat" description="TPR" evidence="4">
    <location>
        <begin position="256"/>
        <end position="289"/>
    </location>
</feature>
<dbReference type="GO" id="GO:0005829">
    <property type="term" value="C:cytosol"/>
    <property type="evidence" value="ECO:0007669"/>
    <property type="project" value="TreeGrafter"/>
</dbReference>
<sequence>MEFLNSKDETILHESSTDMNGTTNLKLDLNSEIKNFTNDSTTIIDNSAQDSSNLITEPELKHEDSDLEDDGWLDILGSGQLKKKVIVKGKDDSRPQRLDVCYISYEGKLEDETVVEKEDNKIVNLGDAEVIQGLDFALPLMDVGETAEIIIGPRFAYGNLGLPPNIPPNATLNYKVTLQTSEPEPEFTSLSVKERKTVGNRKRERGNWWYSRKEYTLAIQCYRRALDYLDDIENSAASEDIQLDDKEVHDLLDDRLKVYNNLAASQMKIKAYDTALQSVSKVLRCQPTNVKALFRKSKILSAKGDNEEAIDILKSLLDLETDTNTVQAELNRLIMLKRKDTAKERDLYKKMFQINNTTESKKETKKPKSSSKISWGHVALSIAAITTGAAAIILKYKYFS</sequence>
<name>A0A1B6CIU3_9HEMI</name>
<evidence type="ECO:0000259" key="6">
    <source>
        <dbReference type="PROSITE" id="PS50059"/>
    </source>
</evidence>
<feature type="transmembrane region" description="Helical" evidence="5">
    <location>
        <begin position="375"/>
        <end position="394"/>
    </location>
</feature>
<dbReference type="SUPFAM" id="SSF54534">
    <property type="entry name" value="FKBP-like"/>
    <property type="match status" value="1"/>
</dbReference>
<dbReference type="AlphaFoldDB" id="A0A1B6CIU3"/>
<keyword evidence="3" id="KW-0697">Rotamase</keyword>
<keyword evidence="2 4" id="KW-0802">TPR repeat</keyword>
<comment type="catalytic activity">
    <reaction evidence="3">
        <text>[protein]-peptidylproline (omega=180) = [protein]-peptidylproline (omega=0)</text>
        <dbReference type="Rhea" id="RHEA:16237"/>
        <dbReference type="Rhea" id="RHEA-COMP:10747"/>
        <dbReference type="Rhea" id="RHEA-COMP:10748"/>
        <dbReference type="ChEBI" id="CHEBI:83833"/>
        <dbReference type="ChEBI" id="CHEBI:83834"/>
        <dbReference type="EC" id="5.2.1.8"/>
    </reaction>
</comment>
<evidence type="ECO:0000313" key="8">
    <source>
        <dbReference type="EMBL" id="JAS13396.1"/>
    </source>
</evidence>
<organism evidence="8">
    <name type="scientific">Clastoptera arizonana</name>
    <name type="common">Arizona spittle bug</name>
    <dbReference type="NCBI Taxonomy" id="38151"/>
    <lineage>
        <taxon>Eukaryota</taxon>
        <taxon>Metazoa</taxon>
        <taxon>Ecdysozoa</taxon>
        <taxon>Arthropoda</taxon>
        <taxon>Hexapoda</taxon>
        <taxon>Insecta</taxon>
        <taxon>Pterygota</taxon>
        <taxon>Neoptera</taxon>
        <taxon>Paraneoptera</taxon>
        <taxon>Hemiptera</taxon>
        <taxon>Auchenorrhyncha</taxon>
        <taxon>Cercopoidea</taxon>
        <taxon>Clastopteridae</taxon>
        <taxon>Clastoptera</taxon>
    </lineage>
</organism>
<evidence type="ECO:0000313" key="9">
    <source>
        <dbReference type="EMBL" id="JAS17172.1"/>
    </source>
</evidence>
<dbReference type="PROSITE" id="PS50059">
    <property type="entry name" value="FKBP_PPIASE"/>
    <property type="match status" value="1"/>
</dbReference>
<dbReference type="PANTHER" id="PTHR46512">
    <property type="entry name" value="PEPTIDYLPROLYL ISOMERASE"/>
    <property type="match status" value="1"/>
</dbReference>
<dbReference type="PANTHER" id="PTHR46512:SF1">
    <property type="entry name" value="PEPTIDYLPROLYL ISOMERASE"/>
    <property type="match status" value="1"/>
</dbReference>
<dbReference type="InterPro" id="IPR019734">
    <property type="entry name" value="TPR_rpt"/>
</dbReference>
<dbReference type="EMBL" id="GEDC01023902">
    <property type="protein sequence ID" value="JAS13396.1"/>
    <property type="molecule type" value="Transcribed_RNA"/>
</dbReference>